<dbReference type="AlphaFoldDB" id="A0A914WTK1"/>
<evidence type="ECO:0000313" key="1">
    <source>
        <dbReference type="Proteomes" id="UP000887566"/>
    </source>
</evidence>
<reference evidence="2" key="1">
    <citation type="submission" date="2022-11" db="UniProtKB">
        <authorList>
            <consortium name="WormBaseParasite"/>
        </authorList>
    </citation>
    <scope>IDENTIFICATION</scope>
</reference>
<evidence type="ECO:0000313" key="2">
    <source>
        <dbReference type="WBParaSite" id="PSAMB.scaffold519size48217.g6540.t1"/>
    </source>
</evidence>
<protein>
    <submittedName>
        <fullName evidence="2">Uncharacterized protein</fullName>
    </submittedName>
</protein>
<accession>A0A914WTK1</accession>
<dbReference type="WBParaSite" id="PSAMB.scaffold519size48217.g6540.t1">
    <property type="protein sequence ID" value="PSAMB.scaffold519size48217.g6540.t1"/>
    <property type="gene ID" value="PSAMB.scaffold519size48217.g6540"/>
</dbReference>
<sequence>MSAQHRPPPHTRHFSKAVCRTRREEDGTGRARRAHHLTTDWIAQTPPFADDQIVPFYLSHINASPILMKVLSRCVGGRSRIEEMQDKLFNNLWASVQLIALFPTSIQCGGGGGRSVGSWSLRSGRQSPTMPPKAAFLSQHLGELLPLGRRRFASMCSVGD</sequence>
<name>A0A914WTK1_9BILA</name>
<organism evidence="1 2">
    <name type="scientific">Plectus sambesii</name>
    <dbReference type="NCBI Taxonomy" id="2011161"/>
    <lineage>
        <taxon>Eukaryota</taxon>
        <taxon>Metazoa</taxon>
        <taxon>Ecdysozoa</taxon>
        <taxon>Nematoda</taxon>
        <taxon>Chromadorea</taxon>
        <taxon>Plectida</taxon>
        <taxon>Plectina</taxon>
        <taxon>Plectoidea</taxon>
        <taxon>Plectidae</taxon>
        <taxon>Plectus</taxon>
    </lineage>
</organism>
<dbReference type="Proteomes" id="UP000887566">
    <property type="component" value="Unplaced"/>
</dbReference>
<keyword evidence="1" id="KW-1185">Reference proteome</keyword>
<proteinExistence type="predicted"/>